<dbReference type="EMBL" id="ADVR01000010">
    <property type="protein sequence ID" value="EFO81591.1"/>
    <property type="molecule type" value="Genomic_DNA"/>
</dbReference>
<dbReference type="InterPro" id="IPR011856">
    <property type="entry name" value="tRNA_endonuc-like_dom_sf"/>
</dbReference>
<comment type="similarity">
    <text evidence="1 2">Belongs to the UPF0102 family.</text>
</comment>
<organism evidence="3 4">
    <name type="scientific">Oscillochloris trichoides DG-6</name>
    <dbReference type="NCBI Taxonomy" id="765420"/>
    <lineage>
        <taxon>Bacteria</taxon>
        <taxon>Bacillati</taxon>
        <taxon>Chloroflexota</taxon>
        <taxon>Chloroflexia</taxon>
        <taxon>Chloroflexales</taxon>
        <taxon>Chloroflexineae</taxon>
        <taxon>Oscillochloridaceae</taxon>
        <taxon>Oscillochloris</taxon>
    </lineage>
</organism>
<dbReference type="SUPFAM" id="SSF52980">
    <property type="entry name" value="Restriction endonuclease-like"/>
    <property type="match status" value="1"/>
</dbReference>
<dbReference type="PANTHER" id="PTHR34039">
    <property type="entry name" value="UPF0102 PROTEIN YRAN"/>
    <property type="match status" value="1"/>
</dbReference>
<dbReference type="CDD" id="cd20736">
    <property type="entry name" value="PoNe_Nuclease"/>
    <property type="match status" value="1"/>
</dbReference>
<dbReference type="HOGENOM" id="CLU_115353_2_3_0"/>
<dbReference type="GO" id="GO:0003676">
    <property type="term" value="F:nucleic acid binding"/>
    <property type="evidence" value="ECO:0007669"/>
    <property type="project" value="InterPro"/>
</dbReference>
<dbReference type="InterPro" id="IPR003509">
    <property type="entry name" value="UPF0102_YraN-like"/>
</dbReference>
<dbReference type="PANTHER" id="PTHR34039:SF1">
    <property type="entry name" value="UPF0102 PROTEIN YRAN"/>
    <property type="match status" value="1"/>
</dbReference>
<gene>
    <name evidence="3" type="ORF">OSCT_0607</name>
</gene>
<dbReference type="NCBIfam" id="NF009150">
    <property type="entry name" value="PRK12497.1-3"/>
    <property type="match status" value="1"/>
</dbReference>
<dbReference type="STRING" id="765420.OSCT_0607"/>
<reference evidence="3 4" key="1">
    <citation type="journal article" date="2011" name="J. Bacteriol.">
        <title>Draft genome sequence of the anoxygenic filamentous phototrophic bacterium Oscillochloris trichoides subsp. DG-6.</title>
        <authorList>
            <person name="Kuznetsov B.B."/>
            <person name="Ivanovsky R.N."/>
            <person name="Keppen O.I."/>
            <person name="Sukhacheva M.V."/>
            <person name="Bumazhkin B.K."/>
            <person name="Patutina E.O."/>
            <person name="Beletsky A.V."/>
            <person name="Mardanov A.V."/>
            <person name="Baslerov R.V."/>
            <person name="Panteleeva A.N."/>
            <person name="Kolganova T.V."/>
            <person name="Ravin N.V."/>
            <person name="Skryabin K.G."/>
        </authorList>
    </citation>
    <scope>NUCLEOTIDE SEQUENCE [LARGE SCALE GENOMIC DNA]</scope>
    <source>
        <strain evidence="3 4">DG-6</strain>
    </source>
</reference>
<comment type="caution">
    <text evidence="3">The sequence shown here is derived from an EMBL/GenBank/DDBJ whole genome shotgun (WGS) entry which is preliminary data.</text>
</comment>
<evidence type="ECO:0000313" key="4">
    <source>
        <dbReference type="Proteomes" id="UP000054010"/>
    </source>
</evidence>
<proteinExistence type="inferred from homology"/>
<accession>E1IBA6</accession>
<dbReference type="Gene3D" id="3.40.1350.10">
    <property type="match status" value="1"/>
</dbReference>
<dbReference type="InterPro" id="IPR011335">
    <property type="entry name" value="Restrct_endonuc-II-like"/>
</dbReference>
<name>E1IBA6_9CHLR</name>
<protein>
    <recommendedName>
        <fullName evidence="2">UPF0102 protein OSCT_0607</fullName>
    </recommendedName>
</protein>
<dbReference type="AlphaFoldDB" id="E1IBA6"/>
<dbReference type="OrthoDB" id="9802516at2"/>
<dbReference type="NCBIfam" id="TIGR00252">
    <property type="entry name" value="YraN family protein"/>
    <property type="match status" value="1"/>
</dbReference>
<keyword evidence="4" id="KW-1185">Reference proteome</keyword>
<evidence type="ECO:0000256" key="1">
    <source>
        <dbReference type="ARBA" id="ARBA00006738"/>
    </source>
</evidence>
<evidence type="ECO:0000313" key="3">
    <source>
        <dbReference type="EMBL" id="EFO81591.1"/>
    </source>
</evidence>
<dbReference type="eggNOG" id="COG0792">
    <property type="taxonomic scope" value="Bacteria"/>
</dbReference>
<dbReference type="NCBIfam" id="NF009154">
    <property type="entry name" value="PRK12497.3-3"/>
    <property type="match status" value="1"/>
</dbReference>
<evidence type="ECO:0000256" key="2">
    <source>
        <dbReference type="HAMAP-Rule" id="MF_00048"/>
    </source>
</evidence>
<dbReference type="Proteomes" id="UP000054010">
    <property type="component" value="Unassembled WGS sequence"/>
</dbReference>
<dbReference type="HAMAP" id="MF_00048">
    <property type="entry name" value="UPF0102"/>
    <property type="match status" value="1"/>
</dbReference>
<sequence length="124" mass="14004">MPSPRRSLGDFGEAAAHAYLLRQGYRILARNWRCSRGELDLVAQDGDQIVFVEVRTRRSSGPISPEESITPTKRQRLLRLAMIYLDQSDLPSTSACRIDLIAVEVDRQGRVARLDHLISAVEEE</sequence>
<dbReference type="Pfam" id="PF02021">
    <property type="entry name" value="UPF0102"/>
    <property type="match status" value="1"/>
</dbReference>